<evidence type="ECO:0000313" key="8">
    <source>
        <dbReference type="EMBL" id="KAA8495916.1"/>
    </source>
</evidence>
<dbReference type="PANTHER" id="PTHR13439">
    <property type="entry name" value="CT120 PROTEIN"/>
    <property type="match status" value="1"/>
</dbReference>
<evidence type="ECO:0000256" key="6">
    <source>
        <dbReference type="SAM" id="Phobius"/>
    </source>
</evidence>
<dbReference type="PANTHER" id="PTHR13439:SF0">
    <property type="entry name" value="TOPOISOMERASE I DAMAGE AFFECTED PROTEIN 4"/>
    <property type="match status" value="1"/>
</dbReference>
<keyword evidence="3 6" id="KW-1133">Transmembrane helix</keyword>
<evidence type="ECO:0000259" key="7">
    <source>
        <dbReference type="Pfam" id="PF03798"/>
    </source>
</evidence>
<name>A0A5J4YX49_PORPP</name>
<keyword evidence="9" id="KW-1185">Reference proteome</keyword>
<dbReference type="GO" id="GO:0055088">
    <property type="term" value="P:lipid homeostasis"/>
    <property type="evidence" value="ECO:0007669"/>
    <property type="project" value="TreeGrafter"/>
</dbReference>
<evidence type="ECO:0000256" key="4">
    <source>
        <dbReference type="ARBA" id="ARBA00023136"/>
    </source>
</evidence>
<dbReference type="InterPro" id="IPR050846">
    <property type="entry name" value="TLCD"/>
</dbReference>
<reference evidence="9" key="1">
    <citation type="journal article" date="2019" name="Nat. Commun.">
        <title>Expansion of phycobilisome linker gene families in mesophilic red algae.</title>
        <authorList>
            <person name="Lee J."/>
            <person name="Kim D."/>
            <person name="Bhattacharya D."/>
            <person name="Yoon H.S."/>
        </authorList>
    </citation>
    <scope>NUCLEOTIDE SEQUENCE [LARGE SCALE GENOMIC DNA]</scope>
    <source>
        <strain evidence="9">CCMP 1328</strain>
    </source>
</reference>
<dbReference type="OrthoDB" id="12026at2763"/>
<evidence type="ECO:0000256" key="5">
    <source>
        <dbReference type="SAM" id="MobiDB-lite"/>
    </source>
</evidence>
<organism evidence="8 9">
    <name type="scientific">Porphyridium purpureum</name>
    <name type="common">Red alga</name>
    <name type="synonym">Porphyridium cruentum</name>
    <dbReference type="NCBI Taxonomy" id="35688"/>
    <lineage>
        <taxon>Eukaryota</taxon>
        <taxon>Rhodophyta</taxon>
        <taxon>Bangiophyceae</taxon>
        <taxon>Porphyridiales</taxon>
        <taxon>Porphyridiaceae</taxon>
        <taxon>Porphyridium</taxon>
    </lineage>
</organism>
<feature type="region of interest" description="Disordered" evidence="5">
    <location>
        <begin position="1"/>
        <end position="20"/>
    </location>
</feature>
<proteinExistence type="predicted"/>
<dbReference type="InterPro" id="IPR006634">
    <property type="entry name" value="TLC-dom"/>
</dbReference>
<dbReference type="GO" id="GO:0005783">
    <property type="term" value="C:endoplasmic reticulum"/>
    <property type="evidence" value="ECO:0007669"/>
    <property type="project" value="TreeGrafter"/>
</dbReference>
<comment type="caution">
    <text evidence="8">The sequence shown here is derived from an EMBL/GenBank/DDBJ whole genome shotgun (WGS) entry which is preliminary data.</text>
</comment>
<dbReference type="EMBL" id="VRMN01000003">
    <property type="protein sequence ID" value="KAA8495916.1"/>
    <property type="molecule type" value="Genomic_DNA"/>
</dbReference>
<protein>
    <recommendedName>
        <fullName evidence="7">TLC domain-containing protein</fullName>
    </recommendedName>
</protein>
<comment type="subcellular location">
    <subcellularLocation>
        <location evidence="1">Membrane</location>
        <topology evidence="1">Multi-pass membrane protein</topology>
    </subcellularLocation>
</comment>
<accession>A0A5J4YX49</accession>
<feature type="transmembrane region" description="Helical" evidence="6">
    <location>
        <begin position="217"/>
        <end position="238"/>
    </location>
</feature>
<dbReference type="GO" id="GO:0016020">
    <property type="term" value="C:membrane"/>
    <property type="evidence" value="ECO:0007669"/>
    <property type="project" value="UniProtKB-SubCell"/>
</dbReference>
<dbReference type="Proteomes" id="UP000324585">
    <property type="component" value="Unassembled WGS sequence"/>
</dbReference>
<feature type="transmembrane region" description="Helical" evidence="6">
    <location>
        <begin position="258"/>
        <end position="279"/>
    </location>
</feature>
<dbReference type="Pfam" id="PF03798">
    <property type="entry name" value="TRAM_LAG1_CLN8"/>
    <property type="match status" value="1"/>
</dbReference>
<evidence type="ECO:0000313" key="9">
    <source>
        <dbReference type="Proteomes" id="UP000324585"/>
    </source>
</evidence>
<feature type="transmembrane region" description="Helical" evidence="6">
    <location>
        <begin position="48"/>
        <end position="65"/>
    </location>
</feature>
<feature type="domain" description="TLC" evidence="7">
    <location>
        <begin position="100"/>
        <end position="278"/>
    </location>
</feature>
<feature type="transmembrane region" description="Helical" evidence="6">
    <location>
        <begin position="127"/>
        <end position="148"/>
    </location>
</feature>
<evidence type="ECO:0000256" key="3">
    <source>
        <dbReference type="ARBA" id="ARBA00022989"/>
    </source>
</evidence>
<sequence length="303" mass="34912">MRLALPNPSHSQQITESNPPLSLRLGRQSYPREAFDSKATLMKDLPDAVLLVAALLGICAVHRLLTDALRGWERRLQSRTQTDLENFVLLFDAGQRALNLLAQSVQLIFNLFVIFFDTETRRDPLRAYSECAHFGFVLVAAFYLYDTFLWMVHPKVKHRFGWVMHHVITILLLSMNFQMRKGAFAASCFLISSAGHISNELRWFWYKLGKHTHAMVNILNVTGNLVIFWSCLAAPLYMIHVIALSTETPWRHLFSSVMRWPCLAGISTIYIPHVVLFFVQVHRTLREWQRAPCSRNELKSKSS</sequence>
<dbReference type="AlphaFoldDB" id="A0A5J4YX49"/>
<keyword evidence="2 6" id="KW-0812">Transmembrane</keyword>
<keyword evidence="4 6" id="KW-0472">Membrane</keyword>
<gene>
    <name evidence="8" type="ORF">FVE85_2071</name>
</gene>
<feature type="compositionally biased region" description="Polar residues" evidence="5">
    <location>
        <begin position="8"/>
        <end position="20"/>
    </location>
</feature>
<dbReference type="OMA" id="AYSECAH"/>
<feature type="transmembrane region" description="Helical" evidence="6">
    <location>
        <begin position="160"/>
        <end position="177"/>
    </location>
</feature>
<evidence type="ECO:0000256" key="2">
    <source>
        <dbReference type="ARBA" id="ARBA00022692"/>
    </source>
</evidence>
<evidence type="ECO:0000256" key="1">
    <source>
        <dbReference type="ARBA" id="ARBA00004141"/>
    </source>
</evidence>